<reference evidence="1" key="1">
    <citation type="submission" date="2010-06" db="EMBL/GenBank/DDBJ databases">
        <title>Genes for tight adherence of Aggregatibacter actinomycetemcomitans.</title>
        <authorList>
            <person name="Takada K."/>
            <person name="Hirasawa M."/>
        </authorList>
    </citation>
    <scope>NUCLEOTIDE SEQUENCE</scope>
    <source>
        <strain evidence="1">NUM-Aa 4039</strain>
    </source>
</reference>
<protein>
    <submittedName>
        <fullName evidence="1">TadZ</fullName>
    </submittedName>
</protein>
<name>E1CIZ0_AGGAC</name>
<dbReference type="Gene3D" id="3.40.50.300">
    <property type="entry name" value="P-loop containing nucleotide triphosphate hydrolases"/>
    <property type="match status" value="1"/>
</dbReference>
<dbReference type="SUPFAM" id="SSF52540">
    <property type="entry name" value="P-loop containing nucleoside triphosphate hydrolases"/>
    <property type="match status" value="1"/>
</dbReference>
<dbReference type="AlphaFoldDB" id="E1CIZ0"/>
<sequence>MLLLDQETITADSRRTITNVSSRDDIQGEVAQILRTRGLENIEIVKKDFFTSSDEISFSAEDTVGVIIDITHETNIKTIVERVFSIVPQNVWCCVIGDSDSISLSQKLLDEGILYFNSHTQLSQMVEKIILGVDIPRLRDTVKIAVLSCKGGIGASLISSHIANEIVSSKKIPVLLAQGPNGSQDLDLLFDKKLSGNVIEYTPNLDIFNGSLFELTPAATEKYNFIIYDQPIYNVKKDNFIGFLENYISFVLVVERKIGSLRLAKQFLDESKRIRSTSSKPIRTFVCISDNRMESAKLMAKNDIETLIGSSIDAVIPYIKNTNTKTVLGINLGRDGKKEINSLMLKVIGAISRSSKPKEKQSLFSSFFSKLIKQ</sequence>
<dbReference type="EMBL" id="AB568122">
    <property type="protein sequence ID" value="BAJ19010.1"/>
    <property type="molecule type" value="Genomic_DNA"/>
</dbReference>
<gene>
    <name evidence="1" type="primary">tadZ</name>
</gene>
<evidence type="ECO:0000313" key="1">
    <source>
        <dbReference type="EMBL" id="BAJ19010.1"/>
    </source>
</evidence>
<accession>E1CIZ0</accession>
<proteinExistence type="predicted"/>
<organism evidence="1">
    <name type="scientific">Aggregatibacter actinomycetemcomitans</name>
    <name type="common">Actinobacillus actinomycetemcomitans</name>
    <name type="synonym">Haemophilus actinomycetemcomitans</name>
    <dbReference type="NCBI Taxonomy" id="714"/>
    <lineage>
        <taxon>Bacteria</taxon>
        <taxon>Pseudomonadati</taxon>
        <taxon>Pseudomonadota</taxon>
        <taxon>Gammaproteobacteria</taxon>
        <taxon>Pasteurellales</taxon>
        <taxon>Pasteurellaceae</taxon>
        <taxon>Aggregatibacter</taxon>
    </lineage>
</organism>
<dbReference type="SMR" id="E1CIZ0"/>
<dbReference type="InterPro" id="IPR027417">
    <property type="entry name" value="P-loop_NTPase"/>
</dbReference>